<protein>
    <submittedName>
        <fullName evidence="1">Peptidase</fullName>
    </submittedName>
</protein>
<dbReference type="RefSeq" id="WP_151572282.1">
    <property type="nucleotide sequence ID" value="NZ_WBOT01000001.1"/>
</dbReference>
<sequence length="215" mass="24906">MKLLDIKGTYDVIVSIGNACNPAMELKRLGLRSFSGPLDWSVSSSLVNVSKLFEHRFRGFMEHSNMKLMDEVGGYMEDGVDQFRKSYFLKDEIYDVLSVHDFPVNDQNDWTLGYDSFKEKKERRVERYLHKIHTGNRVLLVRWFGDYEGAAQLEKVLKDFVTGDFRILLLYPVNGLTEITEVDWGLQHVCVVEVPNEPTNQEIWDYVLSGVSLEQ</sequence>
<dbReference type="OrthoDB" id="5326008at2"/>
<name>A0A7V7RQE3_9BACI</name>
<evidence type="ECO:0000313" key="1">
    <source>
        <dbReference type="EMBL" id="KAB2335667.1"/>
    </source>
</evidence>
<gene>
    <name evidence="1" type="ORF">F7732_03605</name>
</gene>
<evidence type="ECO:0000313" key="2">
    <source>
        <dbReference type="Proteomes" id="UP000441354"/>
    </source>
</evidence>
<proteinExistence type="predicted"/>
<reference evidence="1 2" key="1">
    <citation type="journal article" date="2014" name="Arch. Microbiol.">
        <title>Bacillus mesophilum sp. nov., strain IITR-54T, a novel 4-chlorobiphenyl dechlorinating bacterium.</title>
        <authorList>
            <person name="Manickam N."/>
            <person name="Singh N.K."/>
            <person name="Bajaj A."/>
            <person name="Kumar R.M."/>
            <person name="Kaur G."/>
            <person name="Kaur N."/>
            <person name="Bala M."/>
            <person name="Kumar A."/>
            <person name="Mayilraj S."/>
        </authorList>
    </citation>
    <scope>NUCLEOTIDE SEQUENCE [LARGE SCALE GENOMIC DNA]</scope>
    <source>
        <strain evidence="1 2">IITR-54</strain>
    </source>
</reference>
<accession>A0A7V7RQE3</accession>
<dbReference type="AlphaFoldDB" id="A0A7V7RQE3"/>
<dbReference type="Pfam" id="PF08795">
    <property type="entry name" value="DUF1796"/>
    <property type="match status" value="1"/>
</dbReference>
<dbReference type="Proteomes" id="UP000441354">
    <property type="component" value="Unassembled WGS sequence"/>
</dbReference>
<dbReference type="InterPro" id="IPR014903">
    <property type="entry name" value="DUF1796"/>
</dbReference>
<organism evidence="1 2">
    <name type="scientific">Bacillus mesophilum</name>
    <dbReference type="NCBI Taxonomy" id="1071718"/>
    <lineage>
        <taxon>Bacteria</taxon>
        <taxon>Bacillati</taxon>
        <taxon>Bacillota</taxon>
        <taxon>Bacilli</taxon>
        <taxon>Bacillales</taxon>
        <taxon>Bacillaceae</taxon>
        <taxon>Bacillus</taxon>
    </lineage>
</organism>
<dbReference type="EMBL" id="WBOT01000001">
    <property type="protein sequence ID" value="KAB2335667.1"/>
    <property type="molecule type" value="Genomic_DNA"/>
</dbReference>
<comment type="caution">
    <text evidence="1">The sequence shown here is derived from an EMBL/GenBank/DDBJ whole genome shotgun (WGS) entry which is preliminary data.</text>
</comment>
<keyword evidence="2" id="KW-1185">Reference proteome</keyword>